<dbReference type="InterPro" id="IPR010432">
    <property type="entry name" value="RDD"/>
</dbReference>
<feature type="transmembrane region" description="Helical" evidence="6">
    <location>
        <begin position="113"/>
        <end position="131"/>
    </location>
</feature>
<gene>
    <name evidence="8" type="ORF">PL2TA16_01703</name>
</gene>
<feature type="transmembrane region" description="Helical" evidence="6">
    <location>
        <begin position="20"/>
        <end position="43"/>
    </location>
</feature>
<organism evidence="8 9">
    <name type="scientific">Pseudoalteromonas luteoviolacea (strain 2ta16)</name>
    <dbReference type="NCBI Taxonomy" id="1353533"/>
    <lineage>
        <taxon>Bacteria</taxon>
        <taxon>Pseudomonadati</taxon>
        <taxon>Pseudomonadota</taxon>
        <taxon>Gammaproteobacteria</taxon>
        <taxon>Alteromonadales</taxon>
        <taxon>Pseudoalteromonadaceae</taxon>
        <taxon>Pseudoalteromonas</taxon>
    </lineage>
</organism>
<keyword evidence="4 6" id="KW-1133">Transmembrane helix</keyword>
<feature type="domain" description="RDD" evidence="7">
    <location>
        <begin position="19"/>
        <end position="144"/>
    </location>
</feature>
<evidence type="ECO:0000313" key="9">
    <source>
        <dbReference type="Proteomes" id="UP000017820"/>
    </source>
</evidence>
<evidence type="ECO:0000256" key="4">
    <source>
        <dbReference type="ARBA" id="ARBA00022989"/>
    </source>
</evidence>
<feature type="transmembrane region" description="Helical" evidence="6">
    <location>
        <begin position="63"/>
        <end position="80"/>
    </location>
</feature>
<dbReference type="PATRIC" id="fig|1353533.3.peg.5130"/>
<evidence type="ECO:0000313" key="8">
    <source>
        <dbReference type="EMBL" id="ESP90599.1"/>
    </source>
</evidence>
<evidence type="ECO:0000256" key="6">
    <source>
        <dbReference type="SAM" id="Phobius"/>
    </source>
</evidence>
<dbReference type="GO" id="GO:0005886">
    <property type="term" value="C:plasma membrane"/>
    <property type="evidence" value="ECO:0007669"/>
    <property type="project" value="UniProtKB-SubCell"/>
</dbReference>
<name>V4HRP8_PSEL2</name>
<dbReference type="PANTHER" id="PTHR36115:SF4">
    <property type="entry name" value="MEMBRANE PROTEIN"/>
    <property type="match status" value="1"/>
</dbReference>
<sequence length="155" mass="17634">MNIMTSEINNESVSQNYLGFWARFGASFIDSIMLLLITIPLIYSIYGGDYWTSREIILGPAELLINYVLPIAAIILFWLYKSTTPGKMVYKAKIVDAKTGRALSARQSIIRYIAYYVSLLPFGLGFFWVAWDPKKQGWHDKLAGTVVVREPNNEI</sequence>
<accession>V4HRP8</accession>
<reference evidence="8 9" key="1">
    <citation type="submission" date="2013-07" db="EMBL/GenBank/DDBJ databases">
        <title>Draft genome sequence of Pseudoalteromonas luteoviolacea 2ta16.</title>
        <authorList>
            <person name="Allen E.E."/>
            <person name="Azam F."/>
            <person name="Podell S."/>
        </authorList>
    </citation>
    <scope>NUCLEOTIDE SEQUENCE [LARGE SCALE GENOMIC DNA]</scope>
    <source>
        <strain evidence="8 9">2ta16</strain>
    </source>
</reference>
<protein>
    <submittedName>
        <fullName evidence="8">Putative membrane protein/domain protein</fullName>
    </submittedName>
</protein>
<comment type="subcellular location">
    <subcellularLocation>
        <location evidence="1">Cell membrane</location>
        <topology evidence="1">Multi-pass membrane protein</topology>
    </subcellularLocation>
</comment>
<dbReference type="Proteomes" id="UP000017820">
    <property type="component" value="Unassembled WGS sequence"/>
</dbReference>
<dbReference type="AlphaFoldDB" id="V4HRP8"/>
<comment type="caution">
    <text evidence="8">The sequence shown here is derived from an EMBL/GenBank/DDBJ whole genome shotgun (WGS) entry which is preliminary data.</text>
</comment>
<evidence type="ECO:0000256" key="2">
    <source>
        <dbReference type="ARBA" id="ARBA00022475"/>
    </source>
</evidence>
<keyword evidence="2" id="KW-1003">Cell membrane</keyword>
<dbReference type="InterPro" id="IPR051791">
    <property type="entry name" value="Pra-immunoreactive"/>
</dbReference>
<evidence type="ECO:0000256" key="5">
    <source>
        <dbReference type="ARBA" id="ARBA00023136"/>
    </source>
</evidence>
<evidence type="ECO:0000256" key="3">
    <source>
        <dbReference type="ARBA" id="ARBA00022692"/>
    </source>
</evidence>
<keyword evidence="3 6" id="KW-0812">Transmembrane</keyword>
<evidence type="ECO:0000259" key="7">
    <source>
        <dbReference type="Pfam" id="PF06271"/>
    </source>
</evidence>
<keyword evidence="5 6" id="KW-0472">Membrane</keyword>
<evidence type="ECO:0000256" key="1">
    <source>
        <dbReference type="ARBA" id="ARBA00004651"/>
    </source>
</evidence>
<dbReference type="EMBL" id="AUSV01000134">
    <property type="protein sequence ID" value="ESP90599.1"/>
    <property type="molecule type" value="Genomic_DNA"/>
</dbReference>
<dbReference type="PANTHER" id="PTHR36115">
    <property type="entry name" value="PROLINE-RICH ANTIGEN HOMOLOG-RELATED"/>
    <property type="match status" value="1"/>
</dbReference>
<dbReference type="Pfam" id="PF06271">
    <property type="entry name" value="RDD"/>
    <property type="match status" value="1"/>
</dbReference>
<proteinExistence type="predicted"/>